<dbReference type="RefSeq" id="XP_065670565.1">
    <property type="nucleotide sequence ID" value="XM_065814493.1"/>
</dbReference>
<evidence type="ECO:0000256" key="7">
    <source>
        <dbReference type="ARBA" id="ARBA00051245"/>
    </source>
</evidence>
<evidence type="ECO:0000313" key="17">
    <source>
        <dbReference type="RefSeq" id="XP_065670565.1"/>
    </source>
</evidence>
<evidence type="ECO:0000259" key="14">
    <source>
        <dbReference type="PROSITE" id="PS50011"/>
    </source>
</evidence>
<evidence type="ECO:0000256" key="10">
    <source>
        <dbReference type="PROSITE-ProRule" id="PRU10141"/>
    </source>
</evidence>
<dbReference type="InterPro" id="IPR050198">
    <property type="entry name" value="Non-receptor_tyrosine_kinases"/>
</dbReference>
<dbReference type="InterPro" id="IPR036860">
    <property type="entry name" value="SH2_dom_sf"/>
</dbReference>
<dbReference type="PRINTS" id="PR00452">
    <property type="entry name" value="SH3DOMAIN"/>
</dbReference>
<protein>
    <recommendedName>
        <fullName evidence="11">Tyrosine-protein kinase</fullName>
        <ecNumber evidence="11">2.7.10.2</ecNumber>
    </recommendedName>
</protein>
<evidence type="ECO:0000259" key="13">
    <source>
        <dbReference type="PROSITE" id="PS50002"/>
    </source>
</evidence>
<evidence type="ECO:0000256" key="4">
    <source>
        <dbReference type="ARBA" id="ARBA00022777"/>
    </source>
</evidence>
<dbReference type="PRINTS" id="PR00401">
    <property type="entry name" value="SH2DOMAIN"/>
</dbReference>
<dbReference type="PROSITE" id="PS50002">
    <property type="entry name" value="SH3"/>
    <property type="match status" value="1"/>
</dbReference>
<evidence type="ECO:0000256" key="11">
    <source>
        <dbReference type="RuleBase" id="RU362096"/>
    </source>
</evidence>
<keyword evidence="2 11" id="KW-0808">Transferase</keyword>
<dbReference type="InterPro" id="IPR000980">
    <property type="entry name" value="SH2"/>
</dbReference>
<keyword evidence="15" id="KW-1185">Reference proteome</keyword>
<feature type="domain" description="SH2" evidence="12">
    <location>
        <begin position="129"/>
        <end position="225"/>
    </location>
</feature>
<keyword evidence="5 10" id="KW-0067">ATP-binding</keyword>
<dbReference type="PROSITE" id="PS00107">
    <property type="entry name" value="PROTEIN_KINASE_ATP"/>
    <property type="match status" value="1"/>
</dbReference>
<dbReference type="SMART" id="SM00252">
    <property type="entry name" value="SH2"/>
    <property type="match status" value="1"/>
</dbReference>
<dbReference type="PROSITE" id="PS00109">
    <property type="entry name" value="PROTEIN_KINASE_TYR"/>
    <property type="match status" value="1"/>
</dbReference>
<keyword evidence="1 9" id="KW-0728">SH3 domain</keyword>
<dbReference type="GeneID" id="100215085"/>
<comment type="catalytic activity">
    <reaction evidence="7 11">
        <text>L-tyrosyl-[protein] + ATP = O-phospho-L-tyrosyl-[protein] + ADP + H(+)</text>
        <dbReference type="Rhea" id="RHEA:10596"/>
        <dbReference type="Rhea" id="RHEA-COMP:10136"/>
        <dbReference type="Rhea" id="RHEA-COMP:20101"/>
        <dbReference type="ChEBI" id="CHEBI:15378"/>
        <dbReference type="ChEBI" id="CHEBI:30616"/>
        <dbReference type="ChEBI" id="CHEBI:46858"/>
        <dbReference type="ChEBI" id="CHEBI:61978"/>
        <dbReference type="ChEBI" id="CHEBI:456216"/>
        <dbReference type="EC" id="2.7.10.2"/>
    </reaction>
</comment>
<feature type="domain" description="SH3" evidence="13">
    <location>
        <begin position="63"/>
        <end position="123"/>
    </location>
</feature>
<dbReference type="Pfam" id="PF00017">
    <property type="entry name" value="SH2"/>
    <property type="match status" value="1"/>
</dbReference>
<gene>
    <name evidence="16 17" type="primary">LOC100215085</name>
</gene>
<dbReference type="PRINTS" id="PR00109">
    <property type="entry name" value="TYRKINASE"/>
</dbReference>
<dbReference type="InterPro" id="IPR020635">
    <property type="entry name" value="Tyr_kinase_cat_dom"/>
</dbReference>
<dbReference type="InterPro" id="IPR001452">
    <property type="entry name" value="SH3_domain"/>
</dbReference>
<dbReference type="SUPFAM" id="SSF56112">
    <property type="entry name" value="Protein kinase-like (PK-like)"/>
    <property type="match status" value="1"/>
</dbReference>
<feature type="domain" description="Protein kinase" evidence="14">
    <location>
        <begin position="248"/>
        <end position="504"/>
    </location>
</feature>
<dbReference type="GO" id="GO:0016301">
    <property type="term" value="F:kinase activity"/>
    <property type="evidence" value="ECO:0007669"/>
    <property type="project" value="UniProtKB-KW"/>
</dbReference>
<evidence type="ECO:0000259" key="12">
    <source>
        <dbReference type="PROSITE" id="PS50001"/>
    </source>
</evidence>
<evidence type="ECO:0000256" key="8">
    <source>
        <dbReference type="PROSITE-ProRule" id="PRU00191"/>
    </source>
</evidence>
<evidence type="ECO:0000256" key="5">
    <source>
        <dbReference type="ARBA" id="ARBA00022840"/>
    </source>
</evidence>
<dbReference type="SUPFAM" id="SSF50044">
    <property type="entry name" value="SH3-domain"/>
    <property type="match status" value="1"/>
</dbReference>
<dbReference type="Gene3D" id="2.30.30.40">
    <property type="entry name" value="SH3 Domains"/>
    <property type="match status" value="1"/>
</dbReference>
<dbReference type="Gene3D" id="1.10.510.10">
    <property type="entry name" value="Transferase(Phosphotransferase) domain 1"/>
    <property type="match status" value="1"/>
</dbReference>
<feature type="binding site" evidence="10">
    <location>
        <position position="276"/>
    </location>
    <ligand>
        <name>ATP</name>
        <dbReference type="ChEBI" id="CHEBI:30616"/>
    </ligand>
</feature>
<dbReference type="InterPro" id="IPR008266">
    <property type="entry name" value="Tyr_kinase_AS"/>
</dbReference>
<dbReference type="InterPro" id="IPR011009">
    <property type="entry name" value="Kinase-like_dom_sf"/>
</dbReference>
<dbReference type="Pfam" id="PF07714">
    <property type="entry name" value="PK_Tyr_Ser-Thr"/>
    <property type="match status" value="1"/>
</dbReference>
<evidence type="ECO:0000256" key="3">
    <source>
        <dbReference type="ARBA" id="ARBA00022741"/>
    </source>
</evidence>
<dbReference type="PROSITE" id="PS50001">
    <property type="entry name" value="SH2"/>
    <property type="match status" value="1"/>
</dbReference>
<dbReference type="InterPro" id="IPR000719">
    <property type="entry name" value="Prot_kinase_dom"/>
</dbReference>
<dbReference type="PANTHER" id="PTHR24418">
    <property type="entry name" value="TYROSINE-PROTEIN KINASE"/>
    <property type="match status" value="1"/>
</dbReference>
<evidence type="ECO:0000256" key="1">
    <source>
        <dbReference type="ARBA" id="ARBA00022443"/>
    </source>
</evidence>
<dbReference type="SUPFAM" id="SSF55550">
    <property type="entry name" value="SH2 domain"/>
    <property type="match status" value="1"/>
</dbReference>
<evidence type="ECO:0000256" key="9">
    <source>
        <dbReference type="PROSITE-ProRule" id="PRU00192"/>
    </source>
</evidence>
<dbReference type="PROSITE" id="PS50011">
    <property type="entry name" value="PROTEIN_KINASE_DOM"/>
    <property type="match status" value="1"/>
</dbReference>
<dbReference type="InterPro" id="IPR036028">
    <property type="entry name" value="SH3-like_dom_sf"/>
</dbReference>
<name>A0ABM4D8D0_HYDVU</name>
<keyword evidence="8" id="KW-0727">SH2 domain</keyword>
<dbReference type="Proteomes" id="UP001652625">
    <property type="component" value="Chromosome 12"/>
</dbReference>
<sequence length="513" mass="58629">MGNCCRFHLKADAEKDTKEIVGVENDAASICDEQTIHVGITPFVTNFQPKLESPPPTPPFPDNTAKVVVAVYDYDARLDDDLSFVKGDLLEIREEATDWWYARSRKNGKKGYIPGNYVAPIQTLEAEPWYFGDIKRHDAEKLLMQIGCQDGAFLIRKSENKNGQVSNCFALSVRDKELIRHYRIKITDSGKYFISLSKEFTTLNELIEFYKISSDGLKIKLLEPCGKTQAQTFGLSHKDKWEISRDSLEFQSPVGSGQFGDVYKGVWNSKIPVAIKSLKPGFMDKKQFLAEANLMKQLRHPKLVQLYAVVTIEEPLLIVTEFMSNGSLLEFLRYNKSQKLLFKELIDICAEVAQGMAYLELKSYIHRDLAARNILVGEHNLVKIADFGLSRCVVDGDGEYSALQASHLPIKWTAPESCLYNRFTIKSDVWSFGILMYEVITYGRTPYSGMTNTEALRKIQNGYRLPCPDGCPIEFYNIMLNTWNDIPEERPSFETLQWILEDWFQENKYANNL</sequence>
<evidence type="ECO:0000313" key="15">
    <source>
        <dbReference type="Proteomes" id="UP001652625"/>
    </source>
</evidence>
<comment type="similarity">
    <text evidence="11">Belongs to the protein kinase superfamily. Tyr protein kinase family.</text>
</comment>
<accession>A0ABM4D8D0</accession>
<evidence type="ECO:0000256" key="2">
    <source>
        <dbReference type="ARBA" id="ARBA00022679"/>
    </source>
</evidence>
<dbReference type="SMART" id="SM00326">
    <property type="entry name" value="SH3"/>
    <property type="match status" value="1"/>
</dbReference>
<dbReference type="InterPro" id="IPR001245">
    <property type="entry name" value="Ser-Thr/Tyr_kinase_cat_dom"/>
</dbReference>
<evidence type="ECO:0000256" key="6">
    <source>
        <dbReference type="ARBA" id="ARBA00023137"/>
    </source>
</evidence>
<reference evidence="16 17" key="1">
    <citation type="submission" date="2025-05" db="UniProtKB">
        <authorList>
            <consortium name="RefSeq"/>
        </authorList>
    </citation>
    <scope>IDENTIFICATION</scope>
</reference>
<dbReference type="Gene3D" id="3.30.505.10">
    <property type="entry name" value="SH2 domain"/>
    <property type="match status" value="1"/>
</dbReference>
<organism evidence="15 17">
    <name type="scientific">Hydra vulgaris</name>
    <name type="common">Hydra</name>
    <name type="synonym">Hydra attenuata</name>
    <dbReference type="NCBI Taxonomy" id="6087"/>
    <lineage>
        <taxon>Eukaryota</taxon>
        <taxon>Metazoa</taxon>
        <taxon>Cnidaria</taxon>
        <taxon>Hydrozoa</taxon>
        <taxon>Hydroidolina</taxon>
        <taxon>Anthoathecata</taxon>
        <taxon>Aplanulata</taxon>
        <taxon>Hydridae</taxon>
        <taxon>Hydra</taxon>
    </lineage>
</organism>
<proteinExistence type="inferred from homology"/>
<keyword evidence="3 10" id="KW-0547">Nucleotide-binding</keyword>
<dbReference type="RefSeq" id="XP_065670564.1">
    <property type="nucleotide sequence ID" value="XM_065814492.1"/>
</dbReference>
<evidence type="ECO:0000313" key="16">
    <source>
        <dbReference type="RefSeq" id="XP_065670564.1"/>
    </source>
</evidence>
<dbReference type="SMART" id="SM00219">
    <property type="entry name" value="TyrKc"/>
    <property type="match status" value="1"/>
</dbReference>
<dbReference type="CDD" id="cd11845">
    <property type="entry name" value="SH3_Src_like"/>
    <property type="match status" value="1"/>
</dbReference>
<keyword evidence="6 11" id="KW-0829">Tyrosine-protein kinase</keyword>
<dbReference type="EC" id="2.7.10.2" evidence="11"/>
<dbReference type="InterPro" id="IPR017441">
    <property type="entry name" value="Protein_kinase_ATP_BS"/>
</dbReference>
<dbReference type="Pfam" id="PF00018">
    <property type="entry name" value="SH3_1"/>
    <property type="match status" value="1"/>
</dbReference>
<dbReference type="Gene3D" id="3.30.200.20">
    <property type="entry name" value="Phosphorylase Kinase, domain 1"/>
    <property type="match status" value="1"/>
</dbReference>
<keyword evidence="4 11" id="KW-0418">Kinase</keyword>